<dbReference type="Pfam" id="PF07690">
    <property type="entry name" value="MFS_1"/>
    <property type="match status" value="1"/>
</dbReference>
<evidence type="ECO:0000256" key="1">
    <source>
        <dbReference type="ARBA" id="ARBA00004141"/>
    </source>
</evidence>
<keyword evidence="4" id="KW-0472">Membrane</keyword>
<feature type="transmembrane region" description="Helical" evidence="4">
    <location>
        <begin position="345"/>
        <end position="366"/>
    </location>
</feature>
<dbReference type="GO" id="GO:0016020">
    <property type="term" value="C:membrane"/>
    <property type="evidence" value="ECO:0007669"/>
    <property type="project" value="UniProtKB-SubCell"/>
</dbReference>
<dbReference type="GO" id="GO:0022857">
    <property type="term" value="F:transmembrane transporter activity"/>
    <property type="evidence" value="ECO:0007669"/>
    <property type="project" value="InterPro"/>
</dbReference>
<feature type="compositionally biased region" description="Polar residues" evidence="3">
    <location>
        <begin position="39"/>
        <end position="51"/>
    </location>
</feature>
<dbReference type="InterPro" id="IPR036259">
    <property type="entry name" value="MFS_trans_sf"/>
</dbReference>
<evidence type="ECO:0000256" key="2">
    <source>
        <dbReference type="ARBA" id="ARBA00006727"/>
    </source>
</evidence>
<dbReference type="PANTHER" id="PTHR11360">
    <property type="entry name" value="MONOCARBOXYLATE TRANSPORTER"/>
    <property type="match status" value="1"/>
</dbReference>
<reference evidence="6" key="1">
    <citation type="submission" date="2015-01" db="EMBL/GenBank/DDBJ databases">
        <authorList>
            <person name="Durling Mikael"/>
        </authorList>
    </citation>
    <scope>NUCLEOTIDE SEQUENCE</scope>
</reference>
<comment type="subcellular location">
    <subcellularLocation>
        <location evidence="1">Membrane</location>
        <topology evidence="1">Multi-pass membrane protein</topology>
    </subcellularLocation>
</comment>
<dbReference type="InterPro" id="IPR020846">
    <property type="entry name" value="MFS_dom"/>
</dbReference>
<dbReference type="SFLD" id="SFLDS00032">
    <property type="entry name" value="Radical_SAM_3-amino-3-carboxyp"/>
    <property type="match status" value="1"/>
</dbReference>
<dbReference type="SUPFAM" id="SSF103473">
    <property type="entry name" value="MFS general substrate transporter"/>
    <property type="match status" value="1"/>
</dbReference>
<feature type="transmembrane region" description="Helical" evidence="4">
    <location>
        <begin position="282"/>
        <end position="307"/>
    </location>
</feature>
<keyword evidence="4" id="KW-0812">Transmembrane</keyword>
<dbReference type="PROSITE" id="PS50850">
    <property type="entry name" value="MFS"/>
    <property type="match status" value="1"/>
</dbReference>
<protein>
    <recommendedName>
        <fullName evidence="5">Major facilitator superfamily (MFS) profile domain-containing protein</fullName>
    </recommendedName>
</protein>
<evidence type="ECO:0000313" key="6">
    <source>
        <dbReference type="EMBL" id="CEO55658.1"/>
    </source>
</evidence>
<feature type="domain" description="Major facilitator superfamily (MFS) profile" evidence="5">
    <location>
        <begin position="61"/>
        <end position="463"/>
    </location>
</feature>
<organism evidence="6">
    <name type="scientific">Bionectria ochroleuca</name>
    <name type="common">Gliocladium roseum</name>
    <dbReference type="NCBI Taxonomy" id="29856"/>
    <lineage>
        <taxon>Eukaryota</taxon>
        <taxon>Fungi</taxon>
        <taxon>Dikarya</taxon>
        <taxon>Ascomycota</taxon>
        <taxon>Pezizomycotina</taxon>
        <taxon>Sordariomycetes</taxon>
        <taxon>Hypocreomycetidae</taxon>
        <taxon>Hypocreales</taxon>
        <taxon>Bionectriaceae</taxon>
        <taxon>Clonostachys</taxon>
    </lineage>
</organism>
<evidence type="ECO:0000256" key="4">
    <source>
        <dbReference type="SAM" id="Phobius"/>
    </source>
</evidence>
<dbReference type="AlphaFoldDB" id="A0A0B7KDN4"/>
<dbReference type="PANTHER" id="PTHR11360:SF177">
    <property type="entry name" value="RIBOFLAVIN TRANSPORTER MCH5"/>
    <property type="match status" value="1"/>
</dbReference>
<feature type="transmembrane region" description="Helical" evidence="4">
    <location>
        <begin position="131"/>
        <end position="154"/>
    </location>
</feature>
<feature type="transmembrane region" description="Helical" evidence="4">
    <location>
        <begin position="201"/>
        <end position="221"/>
    </location>
</feature>
<dbReference type="InterPro" id="IPR016435">
    <property type="entry name" value="DPH1/DPH2"/>
</dbReference>
<evidence type="ECO:0000259" key="5">
    <source>
        <dbReference type="PROSITE" id="PS50850"/>
    </source>
</evidence>
<feature type="transmembrane region" description="Helical" evidence="4">
    <location>
        <begin position="407"/>
        <end position="432"/>
    </location>
</feature>
<accession>A0A0B7KDN4</accession>
<feature type="transmembrane region" description="Helical" evidence="4">
    <location>
        <begin position="319"/>
        <end position="338"/>
    </location>
</feature>
<dbReference type="InterPro" id="IPR050327">
    <property type="entry name" value="Proton-linked_MCT"/>
</dbReference>
<feature type="transmembrane region" description="Helical" evidence="4">
    <location>
        <begin position="233"/>
        <end position="255"/>
    </location>
</feature>
<comment type="similarity">
    <text evidence="2">Belongs to the major facilitator superfamily. Monocarboxylate porter (TC 2.A.1.13) family.</text>
</comment>
<dbReference type="EMBL" id="CDPU01000055">
    <property type="protein sequence ID" value="CEO55658.1"/>
    <property type="molecule type" value="Genomic_DNA"/>
</dbReference>
<feature type="transmembrane region" description="Helical" evidence="4">
    <location>
        <begin position="438"/>
        <end position="461"/>
    </location>
</feature>
<dbReference type="GO" id="GO:0017183">
    <property type="term" value="P:protein histidyl modification to diphthamide"/>
    <property type="evidence" value="ECO:0007669"/>
    <property type="project" value="InterPro"/>
</dbReference>
<gene>
    <name evidence="6" type="ORF">BN869_000011716_1</name>
</gene>
<name>A0A0B7KDN4_BIOOC</name>
<dbReference type="InterPro" id="IPR011701">
    <property type="entry name" value="MFS"/>
</dbReference>
<feature type="transmembrane region" description="Helical" evidence="4">
    <location>
        <begin position="372"/>
        <end position="395"/>
    </location>
</feature>
<dbReference type="Gene3D" id="1.20.1250.20">
    <property type="entry name" value="MFS general substrate transporter like domains"/>
    <property type="match status" value="1"/>
</dbReference>
<feature type="transmembrane region" description="Helical" evidence="4">
    <location>
        <begin position="166"/>
        <end position="189"/>
    </location>
</feature>
<dbReference type="GO" id="GO:0090560">
    <property type="term" value="F:2-(3-amino-3-carboxypropyl)histidine synthase activity"/>
    <property type="evidence" value="ECO:0007669"/>
    <property type="project" value="InterPro"/>
</dbReference>
<keyword evidence="4" id="KW-1133">Transmembrane helix</keyword>
<feature type="region of interest" description="Disordered" evidence="3">
    <location>
        <begin position="30"/>
        <end position="51"/>
    </location>
</feature>
<feature type="transmembrane region" description="Helical" evidence="4">
    <location>
        <begin position="61"/>
        <end position="82"/>
    </location>
</feature>
<feature type="transmembrane region" description="Helical" evidence="4">
    <location>
        <begin position="102"/>
        <end position="124"/>
    </location>
</feature>
<dbReference type="CDD" id="cd17352">
    <property type="entry name" value="MFS_MCT_SLC16"/>
    <property type="match status" value="1"/>
</dbReference>
<proteinExistence type="inferred from homology"/>
<sequence>MELIHDPAAETCPNNHQNIRIQLGTKVKLNEGSPKESNDSALSSPSVESGQETYPEGGLQAWLVVFGAFCALGAVFGIINTSAVFESYLKKHQLSEYSESQIGWIFSLYLFLVFFIGIQVGPIFDAYGPRLLVLTGSLLMVASLMFLSISTAYILELELTLEQTEYYQIIMTYSVMGGLGGAFLYCPAYGAIAHFFNARRGLATGIATTAGGIGGIVFPLMLQPLLGKDGVGFAWSCRILGFVILFLCVIANLFIRNRLSPERRPKKCSVWPDFSILRHRGFACAAVGVFFTEWGLFVPLTYIISYAQSHGNGGIESSILLASLNAGSVLGRFLPGLLADYVGRFNVIIGTLLLCVITLLGIWLPAGNSRSMLFAFCTLFGFASGSNLGLIPVCIGQFCDCSNYGRYITVANMIASFGTLTSVPIGGAMLGLGGSTGWTGLILFSAIAYVMALSCFVCARVSSTGWKLWKRF</sequence>
<evidence type="ECO:0000256" key="3">
    <source>
        <dbReference type="SAM" id="MobiDB-lite"/>
    </source>
</evidence>